<feature type="compositionally biased region" description="Basic and acidic residues" evidence="1">
    <location>
        <begin position="249"/>
        <end position="259"/>
    </location>
</feature>
<dbReference type="Proteomes" id="UP000645828">
    <property type="component" value="Unassembled WGS sequence"/>
</dbReference>
<comment type="caution">
    <text evidence="2">The sequence shown here is derived from an EMBL/GenBank/DDBJ whole genome shotgun (WGS) entry which is preliminary data.</text>
</comment>
<accession>A0A811ZIN3</accession>
<proteinExistence type="predicted"/>
<name>A0A811ZIN3_NYCPR</name>
<gene>
    <name evidence="2" type="ORF">NYPRO_LOCUS21326</name>
</gene>
<reference evidence="2" key="1">
    <citation type="submission" date="2020-12" db="EMBL/GenBank/DDBJ databases">
        <authorList>
            <consortium name="Molecular Ecology Group"/>
        </authorList>
    </citation>
    <scope>NUCLEOTIDE SEQUENCE</scope>
    <source>
        <strain evidence="2">TBG_1078</strain>
    </source>
</reference>
<organism evidence="2 3">
    <name type="scientific">Nyctereutes procyonoides</name>
    <name type="common">Raccoon dog</name>
    <name type="synonym">Canis procyonoides</name>
    <dbReference type="NCBI Taxonomy" id="34880"/>
    <lineage>
        <taxon>Eukaryota</taxon>
        <taxon>Metazoa</taxon>
        <taxon>Chordata</taxon>
        <taxon>Craniata</taxon>
        <taxon>Vertebrata</taxon>
        <taxon>Euteleostomi</taxon>
        <taxon>Mammalia</taxon>
        <taxon>Eutheria</taxon>
        <taxon>Laurasiatheria</taxon>
        <taxon>Carnivora</taxon>
        <taxon>Caniformia</taxon>
        <taxon>Canidae</taxon>
        <taxon>Nyctereutes</taxon>
    </lineage>
</organism>
<evidence type="ECO:0000256" key="1">
    <source>
        <dbReference type="SAM" id="MobiDB-lite"/>
    </source>
</evidence>
<feature type="region of interest" description="Disordered" evidence="1">
    <location>
        <begin position="52"/>
        <end position="259"/>
    </location>
</feature>
<protein>
    <submittedName>
        <fullName evidence="2">(raccoon dog) hypothetical protein</fullName>
    </submittedName>
</protein>
<dbReference type="AlphaFoldDB" id="A0A811ZIN3"/>
<feature type="compositionally biased region" description="Pro residues" evidence="1">
    <location>
        <begin position="157"/>
        <end position="170"/>
    </location>
</feature>
<evidence type="ECO:0000313" key="3">
    <source>
        <dbReference type="Proteomes" id="UP000645828"/>
    </source>
</evidence>
<evidence type="ECO:0000313" key="2">
    <source>
        <dbReference type="EMBL" id="CAD7688533.1"/>
    </source>
</evidence>
<dbReference type="PANTHER" id="PTHR38495">
    <property type="entry name" value="MCG11474"/>
    <property type="match status" value="1"/>
</dbReference>
<keyword evidence="3" id="KW-1185">Reference proteome</keyword>
<dbReference type="EMBL" id="CAJHUB010000768">
    <property type="protein sequence ID" value="CAD7688533.1"/>
    <property type="molecule type" value="Genomic_DNA"/>
</dbReference>
<sequence length="259" mass="28057">MAALRHSRPHCIRAALSSGFQKRQRNAFRRFKANHRKNHMDLIEGIWREFLDPYDGDSDDPPRHPASGFSDCPPGAVSRPGSPRALRSGGPGGASLEEPPASKPPGRPSRGPAPLEADDVDMQPAEAGSPQARGRAARRSGSPDEDCGMREDRWPRAPGPPLPAAGPPEPGRQAQGRSRAARPPPRLGSEKDKGPKLTLSKRKLELLLAEPEKTKRKRQYVAQSEVSRGSREGRPRPGGALGQVSAGFRSHEAPARFRS</sequence>
<dbReference type="PANTHER" id="PTHR38495:SF1">
    <property type="entry name" value="RIKEN CDNA 1700001K19 GENE"/>
    <property type="match status" value="1"/>
</dbReference>
<feature type="compositionally biased region" description="Basic and acidic residues" evidence="1">
    <location>
        <begin position="202"/>
        <end position="213"/>
    </location>
</feature>